<dbReference type="Gene3D" id="3.30.70.1730">
    <property type="match status" value="1"/>
</dbReference>
<dbReference type="AlphaFoldDB" id="A0A2Z5ZBW9"/>
<comment type="similarity">
    <text evidence="1">Belongs to the universal ribosomal protein uL10 family.</text>
</comment>
<keyword evidence="2" id="KW-0496">Mitochondrion</keyword>
<protein>
    <submittedName>
        <fullName evidence="2">Uncharacterized protein</fullName>
    </submittedName>
</protein>
<gene>
    <name evidence="2" type="primary">orf158</name>
</gene>
<accession>A0A2Z5ZBW9</accession>
<dbReference type="InterPro" id="IPR043141">
    <property type="entry name" value="Ribosomal_uL10-like_sf"/>
</dbReference>
<evidence type="ECO:0000256" key="1">
    <source>
        <dbReference type="ARBA" id="ARBA00008889"/>
    </source>
</evidence>
<evidence type="ECO:0000313" key="2">
    <source>
        <dbReference type="EMBL" id="BBC77924.1"/>
    </source>
</evidence>
<organism evidence="2">
    <name type="scientific">Nitzschia palea</name>
    <dbReference type="NCBI Taxonomy" id="303400"/>
    <lineage>
        <taxon>Eukaryota</taxon>
        <taxon>Sar</taxon>
        <taxon>Stramenopiles</taxon>
        <taxon>Ochrophyta</taxon>
        <taxon>Bacillariophyta</taxon>
        <taxon>Bacillariophyceae</taxon>
        <taxon>Bacillariophycidae</taxon>
        <taxon>Bacillariales</taxon>
        <taxon>Bacillariaceae</taxon>
        <taxon>Nitzschia</taxon>
    </lineage>
</organism>
<proteinExistence type="inferred from homology"/>
<sequence length="157" mass="18355">MDFNSKTYQITKLKKYFKKESLFFLFNSTKLNLMRWTSTEQTLKKLNLNYYKFLNKTTIKTLKSSIYKNVSSNIAGFVIFINLTHKHIELNLGSVLKVLKPSFALVSLKLNNKVYSTAQIKGLNELSYNKSVFNLYRVLDKQLKTSYILTNKKKVSK</sequence>
<dbReference type="SUPFAM" id="SSF160369">
    <property type="entry name" value="Ribosomal protein L10-like"/>
    <property type="match status" value="1"/>
</dbReference>
<dbReference type="EMBL" id="AP018512">
    <property type="protein sequence ID" value="BBC77924.1"/>
    <property type="molecule type" value="Genomic_DNA"/>
</dbReference>
<name>A0A2Z5ZBW9_9STRA</name>
<geneLocation type="mitochondrion" evidence="2"/>
<reference evidence="2" key="1">
    <citation type="submission" date="2018-02" db="EMBL/GenBank/DDBJ databases">
        <title>Evolution and diversity of non-photosynthetic diatom plastid genomes.</title>
        <authorList>
            <person name="Kamikawa R."/>
            <person name="Ishii K."/>
        </authorList>
    </citation>
    <scope>NUCLEOTIDE SEQUENCE</scope>
    <source>
        <strain evidence="2">NIES-2729</strain>
    </source>
</reference>